<gene>
    <name evidence="3" type="primary">gstA</name>
    <name evidence="3" type="ORF">HH212_11860</name>
</gene>
<evidence type="ECO:0000259" key="2">
    <source>
        <dbReference type="PROSITE" id="PS50405"/>
    </source>
</evidence>
<proteinExistence type="predicted"/>
<dbReference type="Proteomes" id="UP000502415">
    <property type="component" value="Chromosome"/>
</dbReference>
<reference evidence="3 4" key="1">
    <citation type="submission" date="2020-04" db="EMBL/GenBank/DDBJ databases">
        <title>Genome sequencing of novel species.</title>
        <authorList>
            <person name="Heo J."/>
            <person name="Kim S.-J."/>
            <person name="Kim J.-S."/>
            <person name="Hong S.-B."/>
            <person name="Kwon S.-W."/>
        </authorList>
    </citation>
    <scope>NUCLEOTIDE SEQUENCE [LARGE SCALE GENOMIC DNA]</scope>
    <source>
        <strain evidence="3 4">GN2-R2</strain>
    </source>
</reference>
<dbReference type="PROSITE" id="PS50405">
    <property type="entry name" value="GST_CTER"/>
    <property type="match status" value="1"/>
</dbReference>
<dbReference type="SFLD" id="SFLDS00019">
    <property type="entry name" value="Glutathione_Transferase_(cytos"/>
    <property type="match status" value="1"/>
</dbReference>
<dbReference type="Gene3D" id="3.40.30.10">
    <property type="entry name" value="Glutaredoxin"/>
    <property type="match status" value="1"/>
</dbReference>
<feature type="domain" description="GST C-terminal" evidence="2">
    <location>
        <begin position="87"/>
        <end position="202"/>
    </location>
</feature>
<dbReference type="SUPFAM" id="SSF52833">
    <property type="entry name" value="Thioredoxin-like"/>
    <property type="match status" value="1"/>
</dbReference>
<accession>A0A7Z2VWX1</accession>
<dbReference type="InterPro" id="IPR036282">
    <property type="entry name" value="Glutathione-S-Trfase_C_sf"/>
</dbReference>
<dbReference type="SFLD" id="SFLDG01150">
    <property type="entry name" value="Main.1:_Beta-like"/>
    <property type="match status" value="1"/>
</dbReference>
<dbReference type="GO" id="GO:0004364">
    <property type="term" value="F:glutathione transferase activity"/>
    <property type="evidence" value="ECO:0007669"/>
    <property type="project" value="UniProtKB-EC"/>
</dbReference>
<sequence length="202" mass="22131">MKLYFSPGACSLASHIALLEAGQEFALERVDIRSHQTASGGDFLAINPKGYIPALEMKDGAVLTEGPAILQFAADLASDRQLAPANGTLERYRLVEWLNFLSTELHKSFTPLFRPNASEDAKDAARSNLNKRLAWTAAQLQGRDYLMGSQFTVADAYLFTILGWAGFVQFDLSPWPVLAAYSQRVAARPAVQQALRAEGLIN</sequence>
<feature type="domain" description="GST N-terminal" evidence="1">
    <location>
        <begin position="1"/>
        <end position="81"/>
    </location>
</feature>
<name>A0A7Z2VWX1_9BURK</name>
<keyword evidence="4" id="KW-1185">Reference proteome</keyword>
<dbReference type="EC" id="2.5.1.18" evidence="3"/>
<keyword evidence="3" id="KW-0808">Transferase</keyword>
<dbReference type="PROSITE" id="PS50404">
    <property type="entry name" value="GST_NTER"/>
    <property type="match status" value="1"/>
</dbReference>
<dbReference type="SFLD" id="SFLDG00358">
    <property type="entry name" value="Main_(cytGST)"/>
    <property type="match status" value="1"/>
</dbReference>
<evidence type="ECO:0000313" key="3">
    <source>
        <dbReference type="EMBL" id="QJE00629.1"/>
    </source>
</evidence>
<dbReference type="CDD" id="cd03057">
    <property type="entry name" value="GST_N_Beta"/>
    <property type="match status" value="1"/>
</dbReference>
<protein>
    <submittedName>
        <fullName evidence="3">Glutathione transferase GstA</fullName>
        <ecNumber evidence="3">2.5.1.18</ecNumber>
    </submittedName>
</protein>
<dbReference type="Pfam" id="PF00043">
    <property type="entry name" value="GST_C"/>
    <property type="match status" value="1"/>
</dbReference>
<dbReference type="InterPro" id="IPR040079">
    <property type="entry name" value="Glutathione_S-Trfase"/>
</dbReference>
<dbReference type="RefSeq" id="WP_170202661.1">
    <property type="nucleotide sequence ID" value="NZ_CP051685.1"/>
</dbReference>
<dbReference type="PANTHER" id="PTHR44051">
    <property type="entry name" value="GLUTATHIONE S-TRANSFERASE-RELATED"/>
    <property type="match status" value="1"/>
</dbReference>
<dbReference type="CDD" id="cd03188">
    <property type="entry name" value="GST_C_Beta"/>
    <property type="match status" value="1"/>
</dbReference>
<organism evidence="3 4">
    <name type="scientific">Massilia forsythiae</name>
    <dbReference type="NCBI Taxonomy" id="2728020"/>
    <lineage>
        <taxon>Bacteria</taxon>
        <taxon>Pseudomonadati</taxon>
        <taxon>Pseudomonadota</taxon>
        <taxon>Betaproteobacteria</taxon>
        <taxon>Burkholderiales</taxon>
        <taxon>Oxalobacteraceae</taxon>
        <taxon>Telluria group</taxon>
        <taxon>Massilia</taxon>
    </lineage>
</organism>
<dbReference type="PANTHER" id="PTHR44051:SF8">
    <property type="entry name" value="GLUTATHIONE S-TRANSFERASE GSTA"/>
    <property type="match status" value="1"/>
</dbReference>
<dbReference type="SUPFAM" id="SSF47616">
    <property type="entry name" value="GST C-terminal domain-like"/>
    <property type="match status" value="1"/>
</dbReference>
<dbReference type="InterPro" id="IPR004045">
    <property type="entry name" value="Glutathione_S-Trfase_N"/>
</dbReference>
<dbReference type="InterPro" id="IPR004046">
    <property type="entry name" value="GST_C"/>
</dbReference>
<dbReference type="InterPro" id="IPR010987">
    <property type="entry name" value="Glutathione-S-Trfase_C-like"/>
</dbReference>
<dbReference type="KEGG" id="mfy:HH212_11860"/>
<dbReference type="InterPro" id="IPR036249">
    <property type="entry name" value="Thioredoxin-like_sf"/>
</dbReference>
<dbReference type="Gene3D" id="1.20.1050.10">
    <property type="match status" value="1"/>
</dbReference>
<evidence type="ECO:0000313" key="4">
    <source>
        <dbReference type="Proteomes" id="UP000502415"/>
    </source>
</evidence>
<dbReference type="EMBL" id="CP051685">
    <property type="protein sequence ID" value="QJE00629.1"/>
    <property type="molecule type" value="Genomic_DNA"/>
</dbReference>
<dbReference type="NCBIfam" id="NF007831">
    <property type="entry name" value="PRK10542.1"/>
    <property type="match status" value="1"/>
</dbReference>
<evidence type="ECO:0000259" key="1">
    <source>
        <dbReference type="PROSITE" id="PS50404"/>
    </source>
</evidence>
<dbReference type="Pfam" id="PF13409">
    <property type="entry name" value="GST_N_2"/>
    <property type="match status" value="1"/>
</dbReference>
<dbReference type="AlphaFoldDB" id="A0A7Z2VWX1"/>